<keyword evidence="1" id="KW-0812">Transmembrane</keyword>
<gene>
    <name evidence="2" type="ORF">CQW23_16891</name>
</gene>
<reference evidence="2 3" key="1">
    <citation type="journal article" date="2017" name="Genome Biol.">
        <title>New reference genome sequences of hot pepper reveal the massive evolution of plant disease-resistance genes by retroduplication.</title>
        <authorList>
            <person name="Kim S."/>
            <person name="Park J."/>
            <person name="Yeom S.I."/>
            <person name="Kim Y.M."/>
            <person name="Seo E."/>
            <person name="Kim K.T."/>
            <person name="Kim M.S."/>
            <person name="Lee J.M."/>
            <person name="Cheong K."/>
            <person name="Shin H.S."/>
            <person name="Kim S.B."/>
            <person name="Han K."/>
            <person name="Lee J."/>
            <person name="Park M."/>
            <person name="Lee H.A."/>
            <person name="Lee H.Y."/>
            <person name="Lee Y."/>
            <person name="Oh S."/>
            <person name="Lee J.H."/>
            <person name="Choi E."/>
            <person name="Choi E."/>
            <person name="Lee S.E."/>
            <person name="Jeon J."/>
            <person name="Kim H."/>
            <person name="Choi G."/>
            <person name="Song H."/>
            <person name="Lee J."/>
            <person name="Lee S.C."/>
            <person name="Kwon J.K."/>
            <person name="Lee H.Y."/>
            <person name="Koo N."/>
            <person name="Hong Y."/>
            <person name="Kim R.W."/>
            <person name="Kang W.H."/>
            <person name="Huh J.H."/>
            <person name="Kang B.C."/>
            <person name="Yang T.J."/>
            <person name="Lee Y.H."/>
            <person name="Bennetzen J.L."/>
            <person name="Choi D."/>
        </authorList>
    </citation>
    <scope>NUCLEOTIDE SEQUENCE [LARGE SCALE GENOMIC DNA]</scope>
    <source>
        <strain evidence="3">cv. PBC81</strain>
    </source>
</reference>
<feature type="transmembrane region" description="Helical" evidence="1">
    <location>
        <begin position="21"/>
        <end position="40"/>
    </location>
</feature>
<comment type="caution">
    <text evidence="2">The sequence shown here is derived from an EMBL/GenBank/DDBJ whole genome shotgun (WGS) entry which is preliminary data.</text>
</comment>
<keyword evidence="1" id="KW-0472">Membrane</keyword>
<protein>
    <submittedName>
        <fullName evidence="2">Uncharacterized protein</fullName>
    </submittedName>
</protein>
<dbReference type="STRING" id="33114.A0A2G2WC73"/>
<evidence type="ECO:0000313" key="2">
    <source>
        <dbReference type="EMBL" id="PHT42866.1"/>
    </source>
</evidence>
<name>A0A2G2WC73_CAPBA</name>
<sequence length="66" mass="7069">MADIHSVYSWSKKKNKFRGDGLRLGLGTGLLGGLLVGDMISDVGEMSAYNDGYGDVMDDMGSGFDF</sequence>
<evidence type="ECO:0000256" key="1">
    <source>
        <dbReference type="SAM" id="Phobius"/>
    </source>
</evidence>
<organism evidence="2 3">
    <name type="scientific">Capsicum baccatum</name>
    <name type="common">Peruvian pepper</name>
    <dbReference type="NCBI Taxonomy" id="33114"/>
    <lineage>
        <taxon>Eukaryota</taxon>
        <taxon>Viridiplantae</taxon>
        <taxon>Streptophyta</taxon>
        <taxon>Embryophyta</taxon>
        <taxon>Tracheophyta</taxon>
        <taxon>Spermatophyta</taxon>
        <taxon>Magnoliopsida</taxon>
        <taxon>eudicotyledons</taxon>
        <taxon>Gunneridae</taxon>
        <taxon>Pentapetalae</taxon>
        <taxon>asterids</taxon>
        <taxon>lamiids</taxon>
        <taxon>Solanales</taxon>
        <taxon>Solanaceae</taxon>
        <taxon>Solanoideae</taxon>
        <taxon>Capsiceae</taxon>
        <taxon>Capsicum</taxon>
    </lineage>
</organism>
<dbReference type="EMBL" id="MLFT02000007">
    <property type="protein sequence ID" value="PHT42866.1"/>
    <property type="molecule type" value="Genomic_DNA"/>
</dbReference>
<proteinExistence type="predicted"/>
<accession>A0A2G2WC73</accession>
<dbReference type="Proteomes" id="UP000224567">
    <property type="component" value="Unassembled WGS sequence"/>
</dbReference>
<keyword evidence="3" id="KW-1185">Reference proteome</keyword>
<evidence type="ECO:0000313" key="3">
    <source>
        <dbReference type="Proteomes" id="UP000224567"/>
    </source>
</evidence>
<dbReference type="AlphaFoldDB" id="A0A2G2WC73"/>
<reference evidence="3" key="2">
    <citation type="journal article" date="2017" name="J. Anim. Genet.">
        <title>Multiple reference genome sequences of hot pepper reveal the massive evolution of plant disease resistance genes by retroduplication.</title>
        <authorList>
            <person name="Kim S."/>
            <person name="Park J."/>
            <person name="Yeom S.-I."/>
            <person name="Kim Y.-M."/>
            <person name="Seo E."/>
            <person name="Kim K.-T."/>
            <person name="Kim M.-S."/>
            <person name="Lee J.M."/>
            <person name="Cheong K."/>
            <person name="Shin H.-S."/>
            <person name="Kim S.-B."/>
            <person name="Han K."/>
            <person name="Lee J."/>
            <person name="Park M."/>
            <person name="Lee H.-A."/>
            <person name="Lee H.-Y."/>
            <person name="Lee Y."/>
            <person name="Oh S."/>
            <person name="Lee J.H."/>
            <person name="Choi E."/>
            <person name="Choi E."/>
            <person name="Lee S.E."/>
            <person name="Jeon J."/>
            <person name="Kim H."/>
            <person name="Choi G."/>
            <person name="Song H."/>
            <person name="Lee J."/>
            <person name="Lee S.-C."/>
            <person name="Kwon J.-K."/>
            <person name="Lee H.-Y."/>
            <person name="Koo N."/>
            <person name="Hong Y."/>
            <person name="Kim R.W."/>
            <person name="Kang W.-H."/>
            <person name="Huh J.H."/>
            <person name="Kang B.-C."/>
            <person name="Yang T.-J."/>
            <person name="Lee Y.-H."/>
            <person name="Bennetzen J.L."/>
            <person name="Choi D."/>
        </authorList>
    </citation>
    <scope>NUCLEOTIDE SEQUENCE [LARGE SCALE GENOMIC DNA]</scope>
    <source>
        <strain evidence="3">cv. PBC81</strain>
    </source>
</reference>
<keyword evidence="1" id="KW-1133">Transmembrane helix</keyword>